<dbReference type="InterPro" id="IPR016193">
    <property type="entry name" value="Cytidine_deaminase-like"/>
</dbReference>
<feature type="compositionally biased region" description="Low complexity" evidence="4">
    <location>
        <begin position="270"/>
        <end position="285"/>
    </location>
</feature>
<feature type="region of interest" description="Disordered" evidence="4">
    <location>
        <begin position="270"/>
        <end position="291"/>
    </location>
</feature>
<comment type="similarity">
    <text evidence="3">Belongs to the FdhD family.</text>
</comment>
<organism evidence="5 6">
    <name type="scientific">Microbulbifer bruguierae</name>
    <dbReference type="NCBI Taxonomy" id="3029061"/>
    <lineage>
        <taxon>Bacteria</taxon>
        <taxon>Pseudomonadati</taxon>
        <taxon>Pseudomonadota</taxon>
        <taxon>Gammaproteobacteria</taxon>
        <taxon>Cellvibrionales</taxon>
        <taxon>Microbulbiferaceae</taxon>
        <taxon>Microbulbifer</taxon>
    </lineage>
</organism>
<keyword evidence="6" id="KW-1185">Reference proteome</keyword>
<dbReference type="SUPFAM" id="SSF53927">
    <property type="entry name" value="Cytidine deaminase-like"/>
    <property type="match status" value="1"/>
</dbReference>
<evidence type="ECO:0000256" key="3">
    <source>
        <dbReference type="HAMAP-Rule" id="MF_00187"/>
    </source>
</evidence>
<keyword evidence="1 3" id="KW-0963">Cytoplasm</keyword>
<dbReference type="PANTHER" id="PTHR30592:SF1">
    <property type="entry name" value="SULFUR CARRIER PROTEIN FDHD"/>
    <property type="match status" value="1"/>
</dbReference>
<dbReference type="PIRSF" id="PIRSF015626">
    <property type="entry name" value="FdhD"/>
    <property type="match status" value="1"/>
</dbReference>
<dbReference type="InterPro" id="IPR003786">
    <property type="entry name" value="FdhD"/>
</dbReference>
<proteinExistence type="inferred from homology"/>
<dbReference type="HAMAP" id="MF_00187">
    <property type="entry name" value="FdhD"/>
    <property type="match status" value="1"/>
</dbReference>
<evidence type="ECO:0000313" key="6">
    <source>
        <dbReference type="Proteomes" id="UP001236500"/>
    </source>
</evidence>
<evidence type="ECO:0000313" key="5">
    <source>
        <dbReference type="EMBL" id="WGL17057.1"/>
    </source>
</evidence>
<evidence type="ECO:0000256" key="2">
    <source>
        <dbReference type="ARBA" id="ARBA00023150"/>
    </source>
</evidence>
<dbReference type="RefSeq" id="WP_280320873.1">
    <property type="nucleotide sequence ID" value="NZ_CP118605.1"/>
</dbReference>
<comment type="function">
    <text evidence="3">Required for formate dehydrogenase (FDH) activity. Acts as a sulfur carrier protein that transfers sulfur from IscS to the molybdenum cofactor prior to its insertion into FDH.</text>
</comment>
<keyword evidence="2 3" id="KW-0501">Molybdenum cofactor biosynthesis</keyword>
<dbReference type="EMBL" id="CP118605">
    <property type="protein sequence ID" value="WGL17057.1"/>
    <property type="molecule type" value="Genomic_DNA"/>
</dbReference>
<dbReference type="Gene3D" id="3.40.140.10">
    <property type="entry name" value="Cytidine Deaminase, domain 2"/>
    <property type="match status" value="1"/>
</dbReference>
<accession>A0ABY8NH83</accession>
<evidence type="ECO:0000256" key="4">
    <source>
        <dbReference type="SAM" id="MobiDB-lite"/>
    </source>
</evidence>
<comment type="caution">
    <text evidence="3">Lacks conserved residue(s) required for the propagation of feature annotation.</text>
</comment>
<feature type="active site" description="Cysteine persulfide intermediate" evidence="3">
    <location>
        <position position="109"/>
    </location>
</feature>
<sequence length="305" mass="32693">MDNAYTYYVCAESDVQLVSTQSQPLAREVAVAISYNGINHAVMMATPEALDDFAFGFSITSGVISHSDQLMDLDIRHTQDAAELDITISQRAFNRLKLQRRAQSGSSGCGLCGIEALSQALAPIDSSQPGFAPALPPVRHFANLRQRFQCAQKHRKSSGAMHAALFVDSRGNTVLCREDIGRHNALDKLIGACARAGYPMAEGFAAMTSRCSLELVQKSIRAGVGTLASLSSPSDISVRWAWDYHLNLVHIPASGAPRVYSGSPASNQSVDSYTSSSGDSRNASGSQGGDIASRKKMYFGECTFS</sequence>
<dbReference type="PANTHER" id="PTHR30592">
    <property type="entry name" value="FORMATE DEHYDROGENASE"/>
    <property type="match status" value="1"/>
</dbReference>
<gene>
    <name evidence="3 5" type="primary">fdhD</name>
    <name evidence="5" type="ORF">PVT68_01855</name>
</gene>
<dbReference type="Gene3D" id="3.10.20.10">
    <property type="match status" value="1"/>
</dbReference>
<evidence type="ECO:0000256" key="1">
    <source>
        <dbReference type="ARBA" id="ARBA00022490"/>
    </source>
</evidence>
<dbReference type="Proteomes" id="UP001236500">
    <property type="component" value="Chromosome"/>
</dbReference>
<dbReference type="Pfam" id="PF02634">
    <property type="entry name" value="FdhD-NarQ"/>
    <property type="match status" value="1"/>
</dbReference>
<protein>
    <recommendedName>
        <fullName evidence="3">Sulfur carrier protein FdhD</fullName>
    </recommendedName>
</protein>
<dbReference type="NCBIfam" id="TIGR00129">
    <property type="entry name" value="fdhD_narQ"/>
    <property type="match status" value="1"/>
</dbReference>
<reference evidence="5 6" key="1">
    <citation type="submission" date="2023-02" db="EMBL/GenBank/DDBJ databases">
        <title>Description and genomic characterization of Microbulbifer bruguierae sp. nov., isolated from the sediment of mangrove plant Bruguiera sexangula.</title>
        <authorList>
            <person name="Long M."/>
        </authorList>
    </citation>
    <scope>NUCLEOTIDE SEQUENCE [LARGE SCALE GENOMIC DNA]</scope>
    <source>
        <strain evidence="5 6">H12</strain>
    </source>
</reference>
<comment type="subcellular location">
    <subcellularLocation>
        <location evidence="3">Cytoplasm</location>
    </subcellularLocation>
</comment>
<name>A0ABY8NH83_9GAMM</name>